<dbReference type="Proteomes" id="UP000317318">
    <property type="component" value="Chromosome"/>
</dbReference>
<dbReference type="AlphaFoldDB" id="A0A517R6Z9"/>
<protein>
    <submittedName>
        <fullName evidence="1">Uncharacterized protein</fullName>
    </submittedName>
</protein>
<name>A0A517R6Z9_9PLAN</name>
<keyword evidence="2" id="KW-1185">Reference proteome</keyword>
<gene>
    <name evidence="1" type="ORF">Pan189_40540</name>
</gene>
<reference evidence="1 2" key="1">
    <citation type="submission" date="2019-02" db="EMBL/GenBank/DDBJ databases">
        <title>Deep-cultivation of Planctomycetes and their phenomic and genomic characterization uncovers novel biology.</title>
        <authorList>
            <person name="Wiegand S."/>
            <person name="Jogler M."/>
            <person name="Boedeker C."/>
            <person name="Pinto D."/>
            <person name="Vollmers J."/>
            <person name="Rivas-Marin E."/>
            <person name="Kohn T."/>
            <person name="Peeters S.H."/>
            <person name="Heuer A."/>
            <person name="Rast P."/>
            <person name="Oberbeckmann S."/>
            <person name="Bunk B."/>
            <person name="Jeske O."/>
            <person name="Meyerdierks A."/>
            <person name="Storesund J.E."/>
            <person name="Kallscheuer N."/>
            <person name="Luecker S."/>
            <person name="Lage O.M."/>
            <person name="Pohl T."/>
            <person name="Merkel B.J."/>
            <person name="Hornburger P."/>
            <person name="Mueller R.-W."/>
            <person name="Bruemmer F."/>
            <person name="Labrenz M."/>
            <person name="Spormann A.M."/>
            <person name="Op den Camp H."/>
            <person name="Overmann J."/>
            <person name="Amann R."/>
            <person name="Jetten M.S.M."/>
            <person name="Mascher T."/>
            <person name="Medema M.H."/>
            <person name="Devos D.P."/>
            <person name="Kaster A.-K."/>
            <person name="Ovreas L."/>
            <person name="Rohde M."/>
            <person name="Galperin M.Y."/>
            <person name="Jogler C."/>
        </authorList>
    </citation>
    <scope>NUCLEOTIDE SEQUENCE [LARGE SCALE GENOMIC DNA]</scope>
    <source>
        <strain evidence="1 2">Pan189</strain>
    </source>
</reference>
<evidence type="ECO:0000313" key="2">
    <source>
        <dbReference type="Proteomes" id="UP000317318"/>
    </source>
</evidence>
<dbReference type="KEGG" id="svp:Pan189_40540"/>
<proteinExistence type="predicted"/>
<accession>A0A517R6Z9</accession>
<organism evidence="1 2">
    <name type="scientific">Stratiformator vulcanicus</name>
    <dbReference type="NCBI Taxonomy" id="2527980"/>
    <lineage>
        <taxon>Bacteria</taxon>
        <taxon>Pseudomonadati</taxon>
        <taxon>Planctomycetota</taxon>
        <taxon>Planctomycetia</taxon>
        <taxon>Planctomycetales</taxon>
        <taxon>Planctomycetaceae</taxon>
        <taxon>Stratiformator</taxon>
    </lineage>
</organism>
<evidence type="ECO:0000313" key="1">
    <source>
        <dbReference type="EMBL" id="QDT39645.1"/>
    </source>
</evidence>
<sequence length="38" mass="4040">MPCKSWIEKFDVTHPTANDGPSVAARGGVIGWLKPSEG</sequence>
<dbReference type="EMBL" id="CP036268">
    <property type="protein sequence ID" value="QDT39645.1"/>
    <property type="molecule type" value="Genomic_DNA"/>
</dbReference>